<protein>
    <submittedName>
        <fullName evidence="2">DUF1122 domain-containing protein</fullName>
    </submittedName>
</protein>
<proteinExistence type="predicted"/>
<dbReference type="InterPro" id="IPR016181">
    <property type="entry name" value="Acyl_CoA_acyltransferase"/>
</dbReference>
<dbReference type="EMBL" id="DTAI01000081">
    <property type="protein sequence ID" value="HGN36460.1"/>
    <property type="molecule type" value="Genomic_DNA"/>
</dbReference>
<dbReference type="Gene3D" id="3.40.630.30">
    <property type="match status" value="1"/>
</dbReference>
<dbReference type="EMBL" id="DTBZ01000114">
    <property type="protein sequence ID" value="HGQ18518.1"/>
    <property type="molecule type" value="Genomic_DNA"/>
</dbReference>
<evidence type="ECO:0000313" key="2">
    <source>
        <dbReference type="EMBL" id="HGQ18518.1"/>
    </source>
</evidence>
<dbReference type="Pfam" id="PF06557">
    <property type="entry name" value="DUF1122"/>
    <property type="match status" value="1"/>
</dbReference>
<dbReference type="AlphaFoldDB" id="A0A7J3JQZ7"/>
<sequence>MSIPCREIFKDLADLQVEFTVKSGRFPEEKNMEILLASENVQKRLLVMKVFYGRPPYYRRWVEVFSISRELTFNSGIFRFIGSVYEERLIECLSRFLEGGERLFIDYMYDDETRRALELGIPPPLTRLGYMLLQRGFTWFKDWYYPEGFMEGGPKLQVEKPVDENSRKIHMEELCREVRDNLDRIRGFAILDEYSWIASGVLKRIEGLSAVCRSI</sequence>
<evidence type="ECO:0000313" key="1">
    <source>
        <dbReference type="EMBL" id="HGN36460.1"/>
    </source>
</evidence>
<dbReference type="SUPFAM" id="SSF55729">
    <property type="entry name" value="Acyl-CoA N-acyltransferases (Nat)"/>
    <property type="match status" value="1"/>
</dbReference>
<comment type="caution">
    <text evidence="2">The sequence shown here is derived from an EMBL/GenBank/DDBJ whole genome shotgun (WGS) entry which is preliminary data.</text>
</comment>
<accession>A0A7J3JQZ7</accession>
<name>A0A7J3JQZ7_9CREN</name>
<organism evidence="2">
    <name type="scientific">Ignisphaera aggregans</name>
    <dbReference type="NCBI Taxonomy" id="334771"/>
    <lineage>
        <taxon>Archaea</taxon>
        <taxon>Thermoproteota</taxon>
        <taxon>Thermoprotei</taxon>
        <taxon>Desulfurococcales</taxon>
        <taxon>Desulfurococcaceae</taxon>
        <taxon>Ignisphaera</taxon>
    </lineage>
</organism>
<dbReference type="InterPro" id="IPR008304">
    <property type="entry name" value="UCP017998"/>
</dbReference>
<reference evidence="2" key="1">
    <citation type="journal article" date="2020" name="mSystems">
        <title>Genome- and Community-Level Interaction Insights into Carbon Utilization and Element Cycling Functions of Hydrothermarchaeota in Hydrothermal Sediment.</title>
        <authorList>
            <person name="Zhou Z."/>
            <person name="Liu Y."/>
            <person name="Xu W."/>
            <person name="Pan J."/>
            <person name="Luo Z.H."/>
            <person name="Li M."/>
        </authorList>
    </citation>
    <scope>NUCLEOTIDE SEQUENCE [LARGE SCALE GENOMIC DNA]</scope>
    <source>
        <strain evidence="1">SpSt-618</strain>
        <strain evidence="2">SpSt-657</strain>
    </source>
</reference>
<gene>
    <name evidence="1" type="ORF">ENT87_02785</name>
    <name evidence="2" type="ORF">ENU30_06050</name>
</gene>